<dbReference type="VEuPathDB" id="FungiDB:B1J91_M13475g"/>
<dbReference type="EMBL" id="LLZZ01000161">
    <property type="protein sequence ID" value="KTA97367.1"/>
    <property type="molecule type" value="Genomic_DNA"/>
</dbReference>
<dbReference type="GO" id="GO:0005686">
    <property type="term" value="C:U2 snRNP"/>
    <property type="evidence" value="ECO:0007669"/>
    <property type="project" value="EnsemblFungi"/>
</dbReference>
<comment type="similarity">
    <text evidence="2">Belongs to the SF3B1 family.</text>
</comment>
<dbReference type="VEuPathDB" id="FungiDB:CAGL0M13475g"/>
<dbReference type="GO" id="GO:0071004">
    <property type="term" value="C:U2-type prespliceosome"/>
    <property type="evidence" value="ECO:0007669"/>
    <property type="project" value="EnsemblFungi"/>
</dbReference>
<name>A0A0W0CFX5_CANGB</name>
<dbReference type="GO" id="GO:0000974">
    <property type="term" value="C:Prp19 complex"/>
    <property type="evidence" value="ECO:0007669"/>
    <property type="project" value="EnsemblFungi"/>
</dbReference>
<comment type="subcellular location">
    <subcellularLocation>
        <location evidence="1">Nucleus</location>
    </subcellularLocation>
</comment>
<dbReference type="Pfam" id="PF02985">
    <property type="entry name" value="HEAT"/>
    <property type="match status" value="1"/>
</dbReference>
<dbReference type="GO" id="GO:0071014">
    <property type="term" value="C:post-mRNA release spliceosomal complex"/>
    <property type="evidence" value="ECO:0007669"/>
    <property type="project" value="EnsemblFungi"/>
</dbReference>
<dbReference type="SUPFAM" id="SSF48371">
    <property type="entry name" value="ARM repeat"/>
    <property type="match status" value="1"/>
</dbReference>
<comment type="caution">
    <text evidence="9">The sequence shown here is derived from an EMBL/GenBank/DDBJ whole genome shotgun (WGS) entry which is preliminary data.</text>
</comment>
<dbReference type="InterPro" id="IPR000357">
    <property type="entry name" value="HEAT"/>
</dbReference>
<keyword evidence="4" id="KW-0747">Spliceosome</keyword>
<protein>
    <submittedName>
        <fullName evidence="9">U2 snRNP component HSH155</fullName>
    </submittedName>
</protein>
<keyword evidence="3" id="KW-0507">mRNA processing</keyword>
<dbReference type="AlphaFoldDB" id="A0A0W0CFX5"/>
<dbReference type="VEuPathDB" id="FungiDB:GWK60_M13409"/>
<dbReference type="InterPro" id="IPR038737">
    <property type="entry name" value="SF3b_su1-like"/>
</dbReference>
<accession>A0A0W0CFX5</accession>
<evidence type="ECO:0000256" key="7">
    <source>
        <dbReference type="ARBA" id="ARBA00023242"/>
    </source>
</evidence>
<dbReference type="GO" id="GO:0003729">
    <property type="term" value="F:mRNA binding"/>
    <property type="evidence" value="ECO:0007669"/>
    <property type="project" value="EnsemblFungi"/>
</dbReference>
<dbReference type="PANTHER" id="PTHR12097">
    <property type="entry name" value="SPLICING FACTOR 3B, SUBUNIT 1-RELATED"/>
    <property type="match status" value="1"/>
</dbReference>
<dbReference type="Gene3D" id="1.25.10.10">
    <property type="entry name" value="Leucine-rich Repeat Variant"/>
    <property type="match status" value="4"/>
</dbReference>
<dbReference type="GO" id="GO:0045292">
    <property type="term" value="P:mRNA cis splicing, via spliceosome"/>
    <property type="evidence" value="ECO:0007669"/>
    <property type="project" value="EnsemblFungi"/>
</dbReference>
<dbReference type="InterPro" id="IPR016024">
    <property type="entry name" value="ARM-type_fold"/>
</dbReference>
<feature type="domain" description="Phosphatase PP2A regulatory subunit A/Splicing factor 3B subunit 1-like HEAT repeat" evidence="8">
    <location>
        <begin position="705"/>
        <end position="777"/>
    </location>
</feature>
<gene>
    <name evidence="9" type="ORF">AO440_004431</name>
</gene>
<dbReference type="VEuPathDB" id="FungiDB:GVI51_M13453"/>
<dbReference type="InterPro" id="IPR054573">
    <property type="entry name" value="PP2A/SF3B1-like_HEAT"/>
</dbReference>
<evidence type="ECO:0000256" key="1">
    <source>
        <dbReference type="ARBA" id="ARBA00004123"/>
    </source>
</evidence>
<dbReference type="Proteomes" id="UP000054886">
    <property type="component" value="Unassembled WGS sequence"/>
</dbReference>
<evidence type="ECO:0000259" key="8">
    <source>
        <dbReference type="Pfam" id="PF22646"/>
    </source>
</evidence>
<evidence type="ECO:0000256" key="2">
    <source>
        <dbReference type="ARBA" id="ARBA00005754"/>
    </source>
</evidence>
<evidence type="ECO:0000313" key="10">
    <source>
        <dbReference type="Proteomes" id="UP000054886"/>
    </source>
</evidence>
<keyword evidence="7" id="KW-0539">Nucleus</keyword>
<keyword evidence="6" id="KW-0508">mRNA splicing</keyword>
<evidence type="ECO:0000256" key="5">
    <source>
        <dbReference type="ARBA" id="ARBA00022737"/>
    </source>
</evidence>
<sequence>MSYSIPQKLKDELQNELINDDQELDVLQKKIKTRTLTNDSKNKENRKRAKIDVGYEMPTMSGQTLDNKEKDILLTKVNGVDNLLFFSDSDAKHFSCLLDNQPDTDVTKDERLKRQLMRLVLKVKNCIPGIRKQAMRTLKDKYKDFGASIVFENLLPILLDSSLNDQERHLMIKLMDRAILTLSDDVSKHVSQLLNAIGPLLLENESMVKTTGMDIIINLTTVVGYGTIIKSLKDDIAAEDDFIRNCAANILAVVTKTVGLEVMLPFFNALANTKKTWRIRHTGVRILHQSVLLIGSGVLAYLSPILKCLSLLLNDEQPGTKILCANTISLLAQYCFPHGMKAFEIVLETTWKTVKTSRGKLLSSHLRAMASIIPLMSLEYAGFYSKELMRILKREFNSPDENMKKTVLLVLQKCCKCESVTSKMIREDISEEFFKKFWIRRTALDIQQNKLVTFTTSVIAEKVGGAYCLEHLLGPLRDESEPLRIMAIHSVNKIVSIQGALDINDRLESLLVDSLLIAFQEQNSNDPIICQCLATLAVALDIRMKPYLAPIISTILNLLRHKSPQIRQNAADLCAALIPVISNCDEVVILNKLSIILYESLGEVYPEVLGAILAALERIVHILNIDTIQPPINQILPSLTPIFSNANRKVQMNTIRLVGIIALKGPSYAPPKEWMRICFKLLDLLKSTSKSIRRETTATFGYIAKAIGPKDIIVALLDNLKAQERQLRVSTSVAIAIVAKVCGPYTVIPALLNEYRTPETNVQNGILKAMTFMFEDIGELAKDYIYFLLPLLEDALMDRDLIHRQTAATIVRHLALHCSGTGFDDAFIHLLNLLIPNIFETSPHVIERILEGLEALVYAIGPSIFLNYIWAGLFHPAKKVRDAYWKLFNRIYAQQADSIVPAYPSSIRSKLDLPDLDLVL</sequence>
<proteinExistence type="inferred from homology"/>
<dbReference type="Pfam" id="PF22646">
    <property type="entry name" value="PPP2R1A-like_HEAT"/>
    <property type="match status" value="1"/>
</dbReference>
<evidence type="ECO:0000256" key="4">
    <source>
        <dbReference type="ARBA" id="ARBA00022728"/>
    </source>
</evidence>
<keyword evidence="5" id="KW-0677">Repeat</keyword>
<evidence type="ECO:0000256" key="6">
    <source>
        <dbReference type="ARBA" id="ARBA00023187"/>
    </source>
</evidence>
<dbReference type="GO" id="GO:0140727">
    <property type="term" value="P:siRNA-mediated pericentric heterochromatin formation"/>
    <property type="evidence" value="ECO:0007669"/>
    <property type="project" value="EnsemblFungi"/>
</dbReference>
<dbReference type="InterPro" id="IPR011989">
    <property type="entry name" value="ARM-like"/>
</dbReference>
<dbReference type="GO" id="GO:0000245">
    <property type="term" value="P:spliceosomal complex assembly"/>
    <property type="evidence" value="ECO:0007669"/>
    <property type="project" value="EnsemblFungi"/>
</dbReference>
<evidence type="ECO:0000256" key="3">
    <source>
        <dbReference type="ARBA" id="ARBA00022664"/>
    </source>
</evidence>
<organism evidence="9 10">
    <name type="scientific">Candida glabrata</name>
    <name type="common">Yeast</name>
    <name type="synonym">Torulopsis glabrata</name>
    <dbReference type="NCBI Taxonomy" id="5478"/>
    <lineage>
        <taxon>Eukaryota</taxon>
        <taxon>Fungi</taxon>
        <taxon>Dikarya</taxon>
        <taxon>Ascomycota</taxon>
        <taxon>Saccharomycotina</taxon>
        <taxon>Saccharomycetes</taxon>
        <taxon>Saccharomycetales</taxon>
        <taxon>Saccharomycetaceae</taxon>
        <taxon>Nakaseomyces</taxon>
    </lineage>
</organism>
<evidence type="ECO:0000313" key="9">
    <source>
        <dbReference type="EMBL" id="KTA97367.1"/>
    </source>
</evidence>
<reference evidence="9 10" key="1">
    <citation type="submission" date="2015-10" db="EMBL/GenBank/DDBJ databases">
        <title>Draft genomes sequences of Candida glabrata isolates 1A, 1B, 2A, 2B, 3A and 3B.</title>
        <authorList>
            <person name="Haavelsrud O.E."/>
            <person name="Gaustad P."/>
        </authorList>
    </citation>
    <scope>NUCLEOTIDE SEQUENCE [LARGE SCALE GENOMIC DNA]</scope>
    <source>
        <strain evidence="9">910700640</strain>
    </source>
</reference>